<feature type="compositionally biased region" description="Polar residues" evidence="3">
    <location>
        <begin position="303"/>
        <end position="316"/>
    </location>
</feature>
<keyword evidence="2" id="KW-0677">Repeat</keyword>
<organism evidence="4 5">
    <name type="scientific">[Candida] anglica</name>
    <dbReference type="NCBI Taxonomy" id="148631"/>
    <lineage>
        <taxon>Eukaryota</taxon>
        <taxon>Fungi</taxon>
        <taxon>Dikarya</taxon>
        <taxon>Ascomycota</taxon>
        <taxon>Saccharomycotina</taxon>
        <taxon>Pichiomycetes</taxon>
        <taxon>Debaryomycetaceae</taxon>
        <taxon>Kurtzmaniella</taxon>
    </lineage>
</organism>
<dbReference type="EMBL" id="OZ004259">
    <property type="protein sequence ID" value="CAK7917349.1"/>
    <property type="molecule type" value="Genomic_DNA"/>
</dbReference>
<proteinExistence type="predicted"/>
<keyword evidence="5" id="KW-1185">Reference proteome</keyword>
<dbReference type="SUPFAM" id="SSF50978">
    <property type="entry name" value="WD40 repeat-like"/>
    <property type="match status" value="1"/>
</dbReference>
<evidence type="ECO:0000256" key="2">
    <source>
        <dbReference type="ARBA" id="ARBA00022737"/>
    </source>
</evidence>
<name>A0ABP0EHG0_9ASCO</name>
<accession>A0ABP0EHG0</accession>
<reference evidence="4 5" key="1">
    <citation type="submission" date="2024-01" db="EMBL/GenBank/DDBJ databases">
        <authorList>
            <consortium name="Genoscope - CEA"/>
            <person name="William W."/>
        </authorList>
    </citation>
    <scope>NUCLEOTIDE SEQUENCE [LARGE SCALE GENOMIC DNA]</scope>
    <source>
        <strain evidence="4 5">29B2s-10</strain>
    </source>
</reference>
<dbReference type="InterPro" id="IPR036322">
    <property type="entry name" value="WD40_repeat_dom_sf"/>
</dbReference>
<keyword evidence="1" id="KW-0853">WD repeat</keyword>
<gene>
    <name evidence="4" type="primary">BUB3</name>
    <name evidence="4" type="ORF">CAAN4_G08064</name>
</gene>
<protein>
    <submittedName>
        <fullName evidence="4">Cell cycle arrest protein Bub3p</fullName>
    </submittedName>
</protein>
<evidence type="ECO:0000313" key="5">
    <source>
        <dbReference type="Proteomes" id="UP001497600"/>
    </source>
</evidence>
<dbReference type="PANTHER" id="PTHR10971">
    <property type="entry name" value="MRNA EXPORT FACTOR AND BUB3"/>
    <property type="match status" value="1"/>
</dbReference>
<evidence type="ECO:0000256" key="3">
    <source>
        <dbReference type="SAM" id="MobiDB-lite"/>
    </source>
</evidence>
<evidence type="ECO:0000313" key="4">
    <source>
        <dbReference type="EMBL" id="CAK7917349.1"/>
    </source>
</evidence>
<sequence length="325" mass="36007">MNELEDCPGDRVSSLLFTPQDQLLVTAWDCQTRLYDACDSSNVVAKIASSVPMISSRGLFSSVYTGGLDGSIRLVDLENQSLSPLPVDKLEGGVAHMVNNNNTNSLLAGSWSGVMAQVDPRTNKTLGRWTVPHKIVAMDANDQYLAVGMTNRVVHVYDHRNYSVPYQVRESGLKFQMTDLKCWDEGYALSSIDGRVAIEFYDPSEAVQAKKYAFKGHRTSGQLMDEVYPIHGLCFNAGLLYTAGNDLVCSWNFQARKRVKSYKVPRSTVAPEIVPEVTHVSVDSSGKYMAIAVNESHQLNISSNNQQAHHPNTTPHSKVYLKSMR</sequence>
<feature type="region of interest" description="Disordered" evidence="3">
    <location>
        <begin position="303"/>
        <end position="325"/>
    </location>
</feature>
<dbReference type="Gene3D" id="2.130.10.10">
    <property type="entry name" value="YVTN repeat-like/Quinoprotein amine dehydrogenase"/>
    <property type="match status" value="1"/>
</dbReference>
<dbReference type="Proteomes" id="UP001497600">
    <property type="component" value="Chromosome G"/>
</dbReference>
<evidence type="ECO:0000256" key="1">
    <source>
        <dbReference type="ARBA" id="ARBA00022574"/>
    </source>
</evidence>
<dbReference type="InterPro" id="IPR015943">
    <property type="entry name" value="WD40/YVTN_repeat-like_dom_sf"/>
</dbReference>